<keyword evidence="4" id="KW-1185">Reference proteome</keyword>
<feature type="domain" description="DUF6598" evidence="2">
    <location>
        <begin position="248"/>
        <end position="475"/>
    </location>
</feature>
<evidence type="ECO:0000313" key="3">
    <source>
        <dbReference type="EMBL" id="KXG38840.1"/>
    </source>
</evidence>
<evidence type="ECO:0000313" key="4">
    <source>
        <dbReference type="Proteomes" id="UP000000768"/>
    </source>
</evidence>
<protein>
    <recommendedName>
        <fullName evidence="2">DUF6598 domain-containing protein</fullName>
    </recommendedName>
</protein>
<dbReference type="PANTHER" id="PTHR33065:SF141">
    <property type="entry name" value="DUF6598 DOMAIN-CONTAINING PROTEIN"/>
    <property type="match status" value="1"/>
</dbReference>
<feature type="region of interest" description="Disordered" evidence="1">
    <location>
        <begin position="146"/>
        <end position="174"/>
    </location>
</feature>
<reference evidence="3 4" key="1">
    <citation type="journal article" date="2009" name="Nature">
        <title>The Sorghum bicolor genome and the diversification of grasses.</title>
        <authorList>
            <person name="Paterson A.H."/>
            <person name="Bowers J.E."/>
            <person name="Bruggmann R."/>
            <person name="Dubchak I."/>
            <person name="Grimwood J."/>
            <person name="Gundlach H."/>
            <person name="Haberer G."/>
            <person name="Hellsten U."/>
            <person name="Mitros T."/>
            <person name="Poliakov A."/>
            <person name="Schmutz J."/>
            <person name="Spannagl M."/>
            <person name="Tang H."/>
            <person name="Wang X."/>
            <person name="Wicker T."/>
            <person name="Bharti A.K."/>
            <person name="Chapman J."/>
            <person name="Feltus F.A."/>
            <person name="Gowik U."/>
            <person name="Grigoriev I.V."/>
            <person name="Lyons E."/>
            <person name="Maher C.A."/>
            <person name="Martis M."/>
            <person name="Narechania A."/>
            <person name="Otillar R.P."/>
            <person name="Penning B.W."/>
            <person name="Salamov A.A."/>
            <person name="Wang Y."/>
            <person name="Zhang L."/>
            <person name="Carpita N.C."/>
            <person name="Freeling M."/>
            <person name="Gingle A.R."/>
            <person name="Hash C.T."/>
            <person name="Keller B."/>
            <person name="Klein P."/>
            <person name="Kresovich S."/>
            <person name="McCann M.C."/>
            <person name="Ming R."/>
            <person name="Peterson D.G."/>
            <person name="Mehboob-ur-Rahman"/>
            <person name="Ware D."/>
            <person name="Westhoff P."/>
            <person name="Mayer K.F."/>
            <person name="Messing J."/>
            <person name="Rokhsar D.S."/>
        </authorList>
    </citation>
    <scope>NUCLEOTIDE SEQUENCE [LARGE SCALE GENOMIC DNA]</scope>
    <source>
        <strain evidence="4">cv. BTx623</strain>
    </source>
</reference>
<dbReference type="Gramene" id="KXG38840">
    <property type="protein sequence ID" value="KXG38840"/>
    <property type="gene ID" value="SORBI_3001G287000"/>
</dbReference>
<evidence type="ECO:0000256" key="1">
    <source>
        <dbReference type="SAM" id="MobiDB-lite"/>
    </source>
</evidence>
<dbReference type="OrthoDB" id="673623at2759"/>
<dbReference type="AlphaFoldDB" id="A0A1B6QLN8"/>
<dbReference type="STRING" id="4558.A0A1B6QLN8"/>
<dbReference type="EMBL" id="CM000760">
    <property type="protein sequence ID" value="KXG38840.1"/>
    <property type="molecule type" value="Genomic_DNA"/>
</dbReference>
<dbReference type="Proteomes" id="UP000000768">
    <property type="component" value="Chromosome 1"/>
</dbReference>
<dbReference type="Pfam" id="PF20241">
    <property type="entry name" value="DUF6598"/>
    <property type="match status" value="1"/>
</dbReference>
<dbReference type="InterPro" id="IPR046533">
    <property type="entry name" value="DUF6598"/>
</dbReference>
<dbReference type="PANTHER" id="PTHR33065">
    <property type="entry name" value="OS07G0486400 PROTEIN"/>
    <property type="match status" value="1"/>
</dbReference>
<name>A0A1B6QLN8_SORBI</name>
<evidence type="ECO:0000259" key="2">
    <source>
        <dbReference type="Pfam" id="PF20241"/>
    </source>
</evidence>
<dbReference type="ExpressionAtlas" id="A0A1B6QLN8">
    <property type="expression patterns" value="baseline and differential"/>
</dbReference>
<dbReference type="InParanoid" id="A0A1B6QLN8"/>
<organism evidence="3 4">
    <name type="scientific">Sorghum bicolor</name>
    <name type="common">Sorghum</name>
    <name type="synonym">Sorghum vulgare</name>
    <dbReference type="NCBI Taxonomy" id="4558"/>
    <lineage>
        <taxon>Eukaryota</taxon>
        <taxon>Viridiplantae</taxon>
        <taxon>Streptophyta</taxon>
        <taxon>Embryophyta</taxon>
        <taxon>Tracheophyta</taxon>
        <taxon>Spermatophyta</taxon>
        <taxon>Magnoliopsida</taxon>
        <taxon>Liliopsida</taxon>
        <taxon>Poales</taxon>
        <taxon>Poaceae</taxon>
        <taxon>PACMAD clade</taxon>
        <taxon>Panicoideae</taxon>
        <taxon>Andropogonodae</taxon>
        <taxon>Andropogoneae</taxon>
        <taxon>Sorghinae</taxon>
        <taxon>Sorghum</taxon>
    </lineage>
</organism>
<feature type="compositionally biased region" description="Acidic residues" evidence="1">
    <location>
        <begin position="146"/>
        <end position="165"/>
    </location>
</feature>
<proteinExistence type="predicted"/>
<reference evidence="4" key="2">
    <citation type="journal article" date="2018" name="Plant J.">
        <title>The Sorghum bicolor reference genome: improved assembly, gene annotations, a transcriptome atlas, and signatures of genome organization.</title>
        <authorList>
            <person name="McCormick R.F."/>
            <person name="Truong S.K."/>
            <person name="Sreedasyam A."/>
            <person name="Jenkins J."/>
            <person name="Shu S."/>
            <person name="Sims D."/>
            <person name="Kennedy M."/>
            <person name="Amirebrahimi M."/>
            <person name="Weers B.D."/>
            <person name="McKinley B."/>
            <person name="Mattison A."/>
            <person name="Morishige D.T."/>
            <person name="Grimwood J."/>
            <person name="Schmutz J."/>
            <person name="Mullet J.E."/>
        </authorList>
    </citation>
    <scope>NUCLEOTIDE SEQUENCE [LARGE SCALE GENOMIC DNA]</scope>
    <source>
        <strain evidence="4">cv. BTx623</strain>
    </source>
</reference>
<sequence>MEIPRSIFRLLGRATSLAPVRRLSHPSRRLLPYRGSPPPRGCPAALVRRGARVMAAAPYPPVRRLPRISPGKRLLATGGMNNEGTRSPIKEFSACYGDGCFANGEQDGRQIEDAIHGDRDASRTIMDATDGEQDLCEALADGEEDLTEATEDVSDGEEDLTEATEDVSAGEVSDDQERCTQDISTCYPCDCVANLRLLASSSHRDGSIYTGCRYWQKHFRIADRSEVSFEKPNNGFENPEALYRPCYMWQVFSLKLVKLPVDDGPVELYGYIAARDHVDSLLNYIVNISRDDPITVDQGSFIPMTGPKRGIDLSETVLIEYDMRIKTGDREEDDQQLIDGASLKDPLLSYFEPFTCRIHGNNSAVDMTDVYVRCAVDATVEVIVSEVKSSFDLCVSCYTGGLYEEIRLFDGVIGESHVLRRHVIAVTEYGCLDLKLKVGSGSCFSEEHCCSFKVMDDGYASRQIKTECASIFVKVIWPAATLNV</sequence>
<accession>A0A1B6QLN8</accession>
<gene>
    <name evidence="3" type="ORF">SORBI_3001G287000</name>
</gene>